<dbReference type="Gene3D" id="3.90.25.10">
    <property type="entry name" value="UDP-galactose 4-epimerase, domain 1"/>
    <property type="match status" value="1"/>
</dbReference>
<dbReference type="GO" id="GO:0005829">
    <property type="term" value="C:cytosol"/>
    <property type="evidence" value="ECO:0007669"/>
    <property type="project" value="TreeGrafter"/>
</dbReference>
<evidence type="ECO:0000313" key="9">
    <source>
        <dbReference type="Proteomes" id="UP000244064"/>
    </source>
</evidence>
<evidence type="ECO:0000313" key="8">
    <source>
        <dbReference type="EMBL" id="PTU74285.1"/>
    </source>
</evidence>
<comment type="function">
    <text evidence="6">Catalyzes the reduction of dTDP-6-deoxy-L-lyxo-4-hexulose to yield dTDP-L-rhamnose.</text>
</comment>
<keyword evidence="6" id="KW-0521">NADP</keyword>
<dbReference type="PANTHER" id="PTHR10491:SF4">
    <property type="entry name" value="METHIONINE ADENOSYLTRANSFERASE 2 SUBUNIT BETA"/>
    <property type="match status" value="1"/>
</dbReference>
<evidence type="ECO:0000256" key="2">
    <source>
        <dbReference type="ARBA" id="ARBA00010944"/>
    </source>
</evidence>
<accession>A0A2T5P9B4</accession>
<dbReference type="EMBL" id="QASN01000017">
    <property type="protein sequence ID" value="PTU74285.1"/>
    <property type="molecule type" value="Genomic_DNA"/>
</dbReference>
<feature type="domain" description="RmlD-like substrate binding" evidence="7">
    <location>
        <begin position="1"/>
        <end position="288"/>
    </location>
</feature>
<evidence type="ECO:0000256" key="1">
    <source>
        <dbReference type="ARBA" id="ARBA00004781"/>
    </source>
</evidence>
<dbReference type="SUPFAM" id="SSF51735">
    <property type="entry name" value="NAD(P)-binding Rossmann-fold domains"/>
    <property type="match status" value="1"/>
</dbReference>
<dbReference type="NCBIfam" id="TIGR01214">
    <property type="entry name" value="rmlD"/>
    <property type="match status" value="1"/>
</dbReference>
<protein>
    <recommendedName>
        <fullName evidence="4 6">dTDP-4-dehydrorhamnose reductase</fullName>
        <ecNumber evidence="3 6">1.1.1.133</ecNumber>
    </recommendedName>
</protein>
<comment type="caution">
    <text evidence="8">The sequence shown here is derived from an EMBL/GenBank/DDBJ whole genome shotgun (WGS) entry which is preliminary data.</text>
</comment>
<dbReference type="OrthoDB" id="9803892at2"/>
<organism evidence="8 9">
    <name type="scientific">Pseudomonas mangrovi</name>
    <dbReference type="NCBI Taxonomy" id="2161748"/>
    <lineage>
        <taxon>Bacteria</taxon>
        <taxon>Pseudomonadati</taxon>
        <taxon>Pseudomonadota</taxon>
        <taxon>Gammaproteobacteria</taxon>
        <taxon>Pseudomonadales</taxon>
        <taxon>Pseudomonadaceae</taxon>
        <taxon>Pseudomonas</taxon>
    </lineage>
</organism>
<comment type="pathway">
    <text evidence="1 6">Carbohydrate biosynthesis; dTDP-L-rhamnose biosynthesis.</text>
</comment>
<evidence type="ECO:0000256" key="4">
    <source>
        <dbReference type="ARBA" id="ARBA00017099"/>
    </source>
</evidence>
<dbReference type="AlphaFoldDB" id="A0A2T5P9B4"/>
<keyword evidence="9" id="KW-1185">Reference proteome</keyword>
<dbReference type="RefSeq" id="WP_108106984.1">
    <property type="nucleotide sequence ID" value="NZ_QASN01000017.1"/>
</dbReference>
<dbReference type="EC" id="1.1.1.133" evidence="3 6"/>
<proteinExistence type="inferred from homology"/>
<keyword evidence="6" id="KW-0560">Oxidoreductase</keyword>
<name>A0A2T5P9B4_9PSED</name>
<reference evidence="8 9" key="1">
    <citation type="submission" date="2018-04" db="EMBL/GenBank/DDBJ databases">
        <title>Pseudomonas sp. nov., isolated from mangrove soil.</title>
        <authorList>
            <person name="Chen C."/>
        </authorList>
    </citation>
    <scope>NUCLEOTIDE SEQUENCE [LARGE SCALE GENOMIC DNA]</scope>
    <source>
        <strain evidence="8 9">TC-11</strain>
    </source>
</reference>
<dbReference type="Pfam" id="PF04321">
    <property type="entry name" value="RmlD_sub_bind"/>
    <property type="match status" value="1"/>
</dbReference>
<evidence type="ECO:0000259" key="7">
    <source>
        <dbReference type="Pfam" id="PF04321"/>
    </source>
</evidence>
<comment type="similarity">
    <text evidence="2 6">Belongs to the dTDP-4-dehydrorhamnose reductase family.</text>
</comment>
<dbReference type="InterPro" id="IPR029903">
    <property type="entry name" value="RmlD-like-bd"/>
</dbReference>
<dbReference type="UniPathway" id="UPA00281"/>
<dbReference type="UniPathway" id="UPA00124"/>
<dbReference type="Proteomes" id="UP000244064">
    <property type="component" value="Unassembled WGS sequence"/>
</dbReference>
<sequence>MRILLTGSSGQLGLTLQQGLAAVGEVLARPRAQLDLADSAQIRRQVRELRPDLIINAGAYTAVDRAESEAELAWRINAEGPGVLAEEAGALGVPLIHFSTDYVFDGSKPGAYLEDDPTAPLNAYGRSKLAGEQALSAVGGQHLILRTSWVYSQHGSNFLLSMLRLLQERDELRVVADQIGAPTWTWSIAKACLQLIRAWQTGTAGPWGLYHMTAQGETSWYGFASAIAQHLKTQRLPCARLIPIPSSDYPTPARRPANSRLDCSRLCQDWGVELPPWQLALQACLDQLPPARVSTAAPGIGDPCNNS</sequence>
<evidence type="ECO:0000256" key="3">
    <source>
        <dbReference type="ARBA" id="ARBA00012929"/>
    </source>
</evidence>
<dbReference type="CDD" id="cd05254">
    <property type="entry name" value="dTDP_HR_like_SDR_e"/>
    <property type="match status" value="1"/>
</dbReference>
<dbReference type="InterPro" id="IPR005913">
    <property type="entry name" value="dTDP_dehydrorham_reduct"/>
</dbReference>
<comment type="cofactor">
    <cofactor evidence="6">
        <name>Mg(2+)</name>
        <dbReference type="ChEBI" id="CHEBI:18420"/>
    </cofactor>
    <text evidence="6">Binds 1 Mg(2+) ion per monomer.</text>
</comment>
<dbReference type="PANTHER" id="PTHR10491">
    <property type="entry name" value="DTDP-4-DEHYDRORHAMNOSE REDUCTASE"/>
    <property type="match status" value="1"/>
</dbReference>
<evidence type="ECO:0000256" key="5">
    <source>
        <dbReference type="ARBA" id="ARBA00048200"/>
    </source>
</evidence>
<dbReference type="InterPro" id="IPR036291">
    <property type="entry name" value="NAD(P)-bd_dom_sf"/>
</dbReference>
<dbReference type="GO" id="GO:0008831">
    <property type="term" value="F:dTDP-4-dehydrorhamnose reductase activity"/>
    <property type="evidence" value="ECO:0007669"/>
    <property type="project" value="UniProtKB-EC"/>
</dbReference>
<gene>
    <name evidence="8" type="primary">rfbD</name>
    <name evidence="8" type="ORF">DBO85_09295</name>
</gene>
<evidence type="ECO:0000256" key="6">
    <source>
        <dbReference type="RuleBase" id="RU364082"/>
    </source>
</evidence>
<dbReference type="FunFam" id="3.40.50.720:FF:000159">
    <property type="entry name" value="dTDP-4-dehydrorhamnose reductase"/>
    <property type="match status" value="1"/>
</dbReference>
<dbReference type="GO" id="GO:0009243">
    <property type="term" value="P:O antigen biosynthetic process"/>
    <property type="evidence" value="ECO:0007669"/>
    <property type="project" value="UniProtKB-UniPathway"/>
</dbReference>
<comment type="catalytic activity">
    <reaction evidence="5 6">
        <text>dTDP-beta-L-rhamnose + NADP(+) = dTDP-4-dehydro-beta-L-rhamnose + NADPH + H(+)</text>
        <dbReference type="Rhea" id="RHEA:21796"/>
        <dbReference type="ChEBI" id="CHEBI:15378"/>
        <dbReference type="ChEBI" id="CHEBI:57510"/>
        <dbReference type="ChEBI" id="CHEBI:57783"/>
        <dbReference type="ChEBI" id="CHEBI:58349"/>
        <dbReference type="ChEBI" id="CHEBI:62830"/>
        <dbReference type="EC" id="1.1.1.133"/>
    </reaction>
</comment>
<dbReference type="GO" id="GO:0019305">
    <property type="term" value="P:dTDP-rhamnose biosynthetic process"/>
    <property type="evidence" value="ECO:0007669"/>
    <property type="project" value="UniProtKB-UniPathway"/>
</dbReference>
<dbReference type="Gene3D" id="3.40.50.720">
    <property type="entry name" value="NAD(P)-binding Rossmann-like Domain"/>
    <property type="match status" value="1"/>
</dbReference>